<reference evidence="3" key="1">
    <citation type="journal article" date="2012" name="Science">
        <title>Fermentation, hydrogen, and sulfur metabolism in multiple uncultivated bacterial phyla.</title>
        <authorList>
            <person name="Wrighton K.C."/>
            <person name="Thomas B.C."/>
            <person name="Sharon I."/>
            <person name="Miller C.S."/>
            <person name="Castelle C.J."/>
            <person name="VerBerkmoes N.C."/>
            <person name="Wilkins M.J."/>
            <person name="Hettich R.L."/>
            <person name="Lipton M.S."/>
            <person name="Williams K.H."/>
            <person name="Long P.E."/>
            <person name="Banfield J.F."/>
        </authorList>
    </citation>
    <scope>NUCLEOTIDE SEQUENCE [LARGE SCALE GENOMIC DNA]</scope>
</reference>
<dbReference type="Gene3D" id="3.30.230.10">
    <property type="match status" value="1"/>
</dbReference>
<feature type="domain" description="Magnesium chelatase ChlI-like catalytic" evidence="1">
    <location>
        <begin position="197"/>
        <end position="402"/>
    </location>
</feature>
<dbReference type="EMBL" id="AMFJ01034306">
    <property type="protein sequence ID" value="EKD29715.1"/>
    <property type="molecule type" value="Genomic_DNA"/>
</dbReference>
<evidence type="ECO:0000259" key="1">
    <source>
        <dbReference type="Pfam" id="PF01078"/>
    </source>
</evidence>
<dbReference type="GO" id="GO:0005524">
    <property type="term" value="F:ATP binding"/>
    <property type="evidence" value="ECO:0007669"/>
    <property type="project" value="InterPro"/>
</dbReference>
<dbReference type="PANTHER" id="PTHR32039">
    <property type="entry name" value="MAGNESIUM-CHELATASE SUBUNIT CHLI"/>
    <property type="match status" value="1"/>
</dbReference>
<dbReference type="NCBIfam" id="TIGR00368">
    <property type="entry name" value="YifB family Mg chelatase-like AAA ATPase"/>
    <property type="match status" value="1"/>
</dbReference>
<comment type="caution">
    <text evidence="3">The sequence shown here is derived from an EMBL/GenBank/DDBJ whole genome shotgun (WGS) entry which is preliminary data.</text>
</comment>
<dbReference type="Gene3D" id="3.40.50.300">
    <property type="entry name" value="P-loop containing nucleotide triphosphate hydrolases"/>
    <property type="match status" value="1"/>
</dbReference>
<dbReference type="InterPro" id="IPR004482">
    <property type="entry name" value="Mg_chelat-rel"/>
</dbReference>
<protein>
    <recommendedName>
        <fullName evidence="4">AAA+ ATPase domain-containing protein</fullName>
    </recommendedName>
</protein>
<feature type="non-terminal residue" evidence="3">
    <location>
        <position position="482"/>
    </location>
</feature>
<accession>K1XHC6</accession>
<evidence type="ECO:0000313" key="3">
    <source>
        <dbReference type="EMBL" id="EKD29715.1"/>
    </source>
</evidence>
<dbReference type="SUPFAM" id="SSF54211">
    <property type="entry name" value="Ribosomal protein S5 domain 2-like"/>
    <property type="match status" value="1"/>
</dbReference>
<sequence length="482" mass="53880">MFSKVFSVSVNGLSWNKIDVELDVSNGMPAFNIVGLPDAAIQESKERVRSALKNSGFSFPSTRITVNLAPADIRKKWPSFDLPIAIGILCREQDFLEEYMENSLFVGELALDGKLRSVNAILPSVIFAKEQGMKYIFLPQENLEEASLIPGVHLIGVTDLASLIRILSGLDPLPTHVPIDPKVYIEKYKSSVKITGFEHIIGQEHAKRALVIAAAGGHNILMEWPPWSGKTMLAKAFATILPDMDFSEIVDVSKIYSVAWLLSKDHPLVFARPFRKVHHTASDISIIGGGRDSRPGEISLAHKGVLFLDEFLEFDGKLLEMLRQPLEDGEISINRVNASYTYPAKFVLIGALNPCPCGFLGDKEKPCICSEGQIERYRSKLSGPILDRIDLFIRVPRIKAEDFSEHKKTPKTSAELKDQVEKARAFGKKRFAGTKKTYNAEMGNEDVEKYCILAKEEDVFIKNAIERLNLSTRIYFRILKLA</sequence>
<dbReference type="InterPro" id="IPR014721">
    <property type="entry name" value="Ribsml_uS5_D2-typ_fold_subgr"/>
</dbReference>
<evidence type="ECO:0008006" key="4">
    <source>
        <dbReference type="Google" id="ProtNLM"/>
    </source>
</evidence>
<dbReference type="InterPro" id="IPR000523">
    <property type="entry name" value="Mg_chelatse_chII-like_cat_dom"/>
</dbReference>
<organism evidence="3">
    <name type="scientific">uncultured bacterium</name>
    <name type="common">gcode 4</name>
    <dbReference type="NCBI Taxonomy" id="1234023"/>
    <lineage>
        <taxon>Bacteria</taxon>
        <taxon>environmental samples</taxon>
    </lineage>
</organism>
<gene>
    <name evidence="3" type="ORF">ACD_78C00306G0001</name>
</gene>
<dbReference type="InterPro" id="IPR025158">
    <property type="entry name" value="Mg_chelat-rel_C"/>
</dbReference>
<dbReference type="InterPro" id="IPR045006">
    <property type="entry name" value="CHLI-like"/>
</dbReference>
<dbReference type="SUPFAM" id="SSF52540">
    <property type="entry name" value="P-loop containing nucleoside triphosphate hydrolases"/>
    <property type="match status" value="1"/>
</dbReference>
<dbReference type="AlphaFoldDB" id="K1XHC6"/>
<dbReference type="Pfam" id="PF13541">
    <property type="entry name" value="ChlI"/>
    <property type="match status" value="1"/>
</dbReference>
<feature type="domain" description="Mg chelatase-related protein C-terminal" evidence="2">
    <location>
        <begin position="411"/>
        <end position="482"/>
    </location>
</feature>
<proteinExistence type="predicted"/>
<dbReference type="Pfam" id="PF01078">
    <property type="entry name" value="Mg_chelatase"/>
    <property type="match status" value="1"/>
</dbReference>
<dbReference type="InterPro" id="IPR027417">
    <property type="entry name" value="P-loop_NTPase"/>
</dbReference>
<dbReference type="PANTHER" id="PTHR32039:SF7">
    <property type="entry name" value="COMPETENCE PROTEIN COMM"/>
    <property type="match status" value="1"/>
</dbReference>
<name>K1XHC6_9BACT</name>
<dbReference type="InterPro" id="IPR020568">
    <property type="entry name" value="Ribosomal_Su5_D2-typ_SF"/>
</dbReference>
<evidence type="ECO:0000259" key="2">
    <source>
        <dbReference type="Pfam" id="PF13335"/>
    </source>
</evidence>
<dbReference type="Pfam" id="PF13335">
    <property type="entry name" value="Mg_chelatase_C"/>
    <property type="match status" value="1"/>
</dbReference>